<accession>A0AA38CSI6</accession>
<organism evidence="1 2">
    <name type="scientific">Litorihabitans aurantiacus</name>
    <dbReference type="NCBI Taxonomy" id="1930061"/>
    <lineage>
        <taxon>Bacteria</taxon>
        <taxon>Bacillati</taxon>
        <taxon>Actinomycetota</taxon>
        <taxon>Actinomycetes</taxon>
        <taxon>Micrococcales</taxon>
        <taxon>Beutenbergiaceae</taxon>
        <taxon>Litorihabitans</taxon>
    </lineage>
</organism>
<dbReference type="AlphaFoldDB" id="A0AA38CSI6"/>
<dbReference type="EMBL" id="BSUM01000001">
    <property type="protein sequence ID" value="GMA32456.1"/>
    <property type="molecule type" value="Genomic_DNA"/>
</dbReference>
<evidence type="ECO:0000313" key="1">
    <source>
        <dbReference type="EMBL" id="GMA32456.1"/>
    </source>
</evidence>
<proteinExistence type="predicted"/>
<dbReference type="Proteomes" id="UP001157161">
    <property type="component" value="Unassembled WGS sequence"/>
</dbReference>
<name>A0AA38CSI6_9MICO</name>
<evidence type="ECO:0000313" key="2">
    <source>
        <dbReference type="Proteomes" id="UP001157161"/>
    </source>
</evidence>
<keyword evidence="2" id="KW-1185">Reference proteome</keyword>
<dbReference type="InterPro" id="IPR054211">
    <property type="entry name" value="DUF6918"/>
</dbReference>
<reference evidence="1" key="2">
    <citation type="submission" date="2023-02" db="EMBL/GenBank/DDBJ databases">
        <authorList>
            <person name="Sun Q."/>
            <person name="Mori K."/>
        </authorList>
    </citation>
    <scope>NUCLEOTIDE SEQUENCE</scope>
    <source>
        <strain evidence="1">NBRC 112290</strain>
    </source>
</reference>
<gene>
    <name evidence="1" type="ORF">GCM10025875_24480</name>
</gene>
<protein>
    <submittedName>
        <fullName evidence="1">Uncharacterized protein</fullName>
    </submittedName>
</protein>
<dbReference type="Pfam" id="PF21893">
    <property type="entry name" value="DUF6918"/>
    <property type="match status" value="1"/>
</dbReference>
<comment type="caution">
    <text evidence="1">The sequence shown here is derived from an EMBL/GenBank/DDBJ whole genome shotgun (WGS) entry which is preliminary data.</text>
</comment>
<sequence>MRAEPPSIEGMTTLRETLTAPETKPAAVADLAALIEAEIAGMSGLTGIAAKTAVKAAKARRPDVVERGANAYLGTLADALAPFWERHRAEGGGDFAGYVALHSGEVRDAVLAAIEGEVGSGNQRSMYEKFKPQLTKVLTGALPKIGGLVQKHAG</sequence>
<reference evidence="1" key="1">
    <citation type="journal article" date="2014" name="Int. J. Syst. Evol. Microbiol.">
        <title>Complete genome sequence of Corynebacterium casei LMG S-19264T (=DSM 44701T), isolated from a smear-ripened cheese.</title>
        <authorList>
            <consortium name="US DOE Joint Genome Institute (JGI-PGF)"/>
            <person name="Walter F."/>
            <person name="Albersmeier A."/>
            <person name="Kalinowski J."/>
            <person name="Ruckert C."/>
        </authorList>
    </citation>
    <scope>NUCLEOTIDE SEQUENCE</scope>
    <source>
        <strain evidence="1">NBRC 112290</strain>
    </source>
</reference>